<keyword evidence="1" id="KW-0507">mRNA processing</keyword>
<dbReference type="Proteomes" id="UP000223968">
    <property type="component" value="Unassembled WGS sequence"/>
</dbReference>
<evidence type="ECO:0000259" key="3">
    <source>
        <dbReference type="Pfam" id="PF10433"/>
    </source>
</evidence>
<accession>A0A2B7Y5R7</accession>
<dbReference type="InterPro" id="IPR018846">
    <property type="entry name" value="Beta-prop_RSE1/DDB1/CPSF1_1st"/>
</dbReference>
<feature type="domain" description="RSE1/DDB1/CPSF1 first beta-propeller" evidence="3">
    <location>
        <begin position="59"/>
        <end position="449"/>
    </location>
</feature>
<evidence type="ECO:0000259" key="4">
    <source>
        <dbReference type="Pfam" id="PF23726"/>
    </source>
</evidence>
<organism evidence="5 6">
    <name type="scientific">Helicocarpus griseus UAMH5409</name>
    <dbReference type="NCBI Taxonomy" id="1447875"/>
    <lineage>
        <taxon>Eukaryota</taxon>
        <taxon>Fungi</taxon>
        <taxon>Dikarya</taxon>
        <taxon>Ascomycota</taxon>
        <taxon>Pezizomycotina</taxon>
        <taxon>Eurotiomycetes</taxon>
        <taxon>Eurotiomycetidae</taxon>
        <taxon>Onygenales</taxon>
        <taxon>Ajellomycetaceae</taxon>
        <taxon>Helicocarpus</taxon>
    </lineage>
</organism>
<dbReference type="Pfam" id="PF10433">
    <property type="entry name" value="Beta-prop_RSE1_1st"/>
    <property type="match status" value="1"/>
</dbReference>
<dbReference type="InterPro" id="IPR058543">
    <property type="entry name" value="Beta-prop_RSE1/DDB1/CPSF1_2nd"/>
</dbReference>
<dbReference type="EMBL" id="PDNB01000014">
    <property type="protein sequence ID" value="PGH16826.1"/>
    <property type="molecule type" value="Genomic_DNA"/>
</dbReference>
<sequence>MSLQTTYLNGGNWATRQVNLGEIMAGKPGTSGDADSKPTRRKSPYTGLLSRTLMPGPQIKIVLPARLRHREKADIVFVGETFIQIKELVPSGHLEDIVTKSDFDTKILDAKVIGSLDDAALEAPIMQGAGLGESFGKLFEDNWHGQILVLLLASRELLFLYGAEGESGRPEFIHVRRPLPQSVSSLEEYGRHIVIEPRSRFMAISASHRFFGIFALKDPSVIRSEMKEGPVNPIKEERFSKIEGDIVAMEFLYPAAGDEDTVVLMFLVNHQIKTHVACYTWKASEGLAKVEAKRMKSKLQPDCLLPLLFIPLTLPTSCLLVSKDSFYVYEVKLAEGIVSCRESLEDASGCPFTAWVRPRRNITHHEKEDDLYLCREDGELSYLSINKDRWQVVRNSRIESVGCNVDTGFAILDPGFRAGGDILVVAGSNGDGGLFLLGARRNSKCLQRIRNWASVCDAVVIKAQKSHIAGAYQDGQEEEDSSFDRVFTYSLTGSDQGSVTELRHGIEARAGLVIDQEDSSRVMDVWAIPNSQTGGTFFLFSYPLSSSVISLPVDSDDELYMMSEEDSGLDLETQTIAAGSSRDGVVMQVTGSSIHLSVFENMTLRYSTRCQGPTERILAAAVNGGLSLFAVAVKTNTDIRVHLRSVKITNGTLDCPTVGEPLPLACEPVNLTIERIFSQSFLFIGTTDGKLLTARIDSEQGLVPLLERIITLPPTDELKICESFTVITVHNRERMKTKLLCGLRSGYMISYNVQLDESSGNIDLVQTNVRKLGDTSVRIRRYESDTTFAIVTCGSGLWRLSHVEDEDSEEYALDKIWITDQNNPARMQSTIDVFTCVDSRPDLGSGGLGGSLVCIMKNQLLCCVLEKTPKTVPRHILLRGRPRRLIYSDYLKQLVVGLIVEETKQTSDCIERWRRPTLEFVDPDAETPIFTGPWRPVGLSGEEVTALLDWTVSSGEKVHHMIALATMQPHSKRSGRVVYFIARPNSQNPSQIDCKVKHVIEYDDPVRSVAAFKPDSLVLAVGQQIIFQTVDLASKRWRKRPGYRLESDAVSIRVQEPYIYAQTLKNSLCILKVTDTGLALHAQDGSDTEGRDLVNLPADSGITMTSNMGGAIVGLSQVGIDPEAKLLHKAFAADMPLTSLRLCRSTRPAGTGAPQVTYGAAIDGTMYRFTTLSEKQWRLLRFIQDVCMRDPHICPLAKRQKRHVVDAWEVTVTRPTSLHVNGDILGRLVERGIGHLRRLMGAGEVDEMVDEGADDGAGGEKLRRFLQYAGEIVPGAEDPFAAVMVWMGRMVRVSL</sequence>
<proteinExistence type="predicted"/>
<gene>
    <name evidence="5" type="ORF">AJ79_01470</name>
</gene>
<evidence type="ECO:0000256" key="1">
    <source>
        <dbReference type="ARBA" id="ARBA00022664"/>
    </source>
</evidence>
<dbReference type="Gene3D" id="2.130.10.10">
    <property type="entry name" value="YVTN repeat-like/Quinoprotein amine dehydrogenase"/>
    <property type="match status" value="2"/>
</dbReference>
<dbReference type="PANTHER" id="PTHR10644">
    <property type="entry name" value="DNA REPAIR/RNA PROCESSING CPSF FAMILY"/>
    <property type="match status" value="1"/>
</dbReference>
<dbReference type="Pfam" id="PF23726">
    <property type="entry name" value="Beta-prop_RSE1_2nd"/>
    <property type="match status" value="1"/>
</dbReference>
<dbReference type="InterPro" id="IPR015943">
    <property type="entry name" value="WD40/YVTN_repeat-like_dom_sf"/>
</dbReference>
<dbReference type="InterPro" id="IPR050358">
    <property type="entry name" value="RSE1/DDB1/CFT1"/>
</dbReference>
<reference evidence="5 6" key="1">
    <citation type="submission" date="2017-10" db="EMBL/GenBank/DDBJ databases">
        <title>Comparative genomics in systemic dimorphic fungi from Ajellomycetaceae.</title>
        <authorList>
            <person name="Munoz J.F."/>
            <person name="Mcewen J.G."/>
            <person name="Clay O.K."/>
            <person name="Cuomo C.A."/>
        </authorList>
    </citation>
    <scope>NUCLEOTIDE SEQUENCE [LARGE SCALE GENOMIC DNA]</scope>
    <source>
        <strain evidence="5 6">UAMH5409</strain>
    </source>
</reference>
<dbReference type="GO" id="GO:0006397">
    <property type="term" value="P:mRNA processing"/>
    <property type="evidence" value="ECO:0007669"/>
    <property type="project" value="UniProtKB-KW"/>
</dbReference>
<evidence type="ECO:0000256" key="2">
    <source>
        <dbReference type="SAM" id="MobiDB-lite"/>
    </source>
</evidence>
<feature type="domain" description="RSE1/DDB1/CPSF1 second beta-propeller" evidence="4">
    <location>
        <begin position="556"/>
        <end position="795"/>
    </location>
</feature>
<dbReference type="STRING" id="1447875.A0A2B7Y5R7"/>
<dbReference type="OrthoDB" id="20774at2759"/>
<evidence type="ECO:0000313" key="6">
    <source>
        <dbReference type="Proteomes" id="UP000223968"/>
    </source>
</evidence>
<evidence type="ECO:0000313" key="5">
    <source>
        <dbReference type="EMBL" id="PGH16826.1"/>
    </source>
</evidence>
<protein>
    <submittedName>
        <fullName evidence="5">Uncharacterized protein</fullName>
    </submittedName>
</protein>
<comment type="caution">
    <text evidence="5">The sequence shown here is derived from an EMBL/GenBank/DDBJ whole genome shotgun (WGS) entry which is preliminary data.</text>
</comment>
<name>A0A2B7Y5R7_9EURO</name>
<keyword evidence="6" id="KW-1185">Reference proteome</keyword>
<feature type="region of interest" description="Disordered" evidence="2">
    <location>
        <begin position="24"/>
        <end position="45"/>
    </location>
</feature>